<feature type="compositionally biased region" description="Low complexity" evidence="1">
    <location>
        <begin position="135"/>
        <end position="172"/>
    </location>
</feature>
<organism evidence="2 3">
    <name type="scientific">Prorocentrum cordatum</name>
    <dbReference type="NCBI Taxonomy" id="2364126"/>
    <lineage>
        <taxon>Eukaryota</taxon>
        <taxon>Sar</taxon>
        <taxon>Alveolata</taxon>
        <taxon>Dinophyceae</taxon>
        <taxon>Prorocentrales</taxon>
        <taxon>Prorocentraceae</taxon>
        <taxon>Prorocentrum</taxon>
    </lineage>
</organism>
<comment type="caution">
    <text evidence="2">The sequence shown here is derived from an EMBL/GenBank/DDBJ whole genome shotgun (WGS) entry which is preliminary data.</text>
</comment>
<sequence>CSMCSKVGPFWPHRSGNDALQVACTVCSGRVHASEEDVQHYCTSSCVPFGRPRSLLPPSAPRRPLEVDTNTNIGGVPPPREEDSDPGDGGNILASRVAEALPPTPESGVISPLWRQPPVLVLVPTSRPPSPAPVPRAATPELRGSSQGPRRPAGGPAHRPAASSPARGSAGPELAGALTSPPLVAVVCLSSLMFPALFPLGLPGLARLPPAAAAMPHGRGEVPVRVALLSGEEPYGSTGVLEALSVAVQRRRPVFVCPVVDFAAFEGLQRAAASAAGDAPAPAPAGAAGAPGARAAQPGGGRSAPAPAAPLSTMVMLRPLSTVEEAFAALRHEQMLRGDFVRAELLLDDGGGGQRGAAAPAASPTRVLKREETCCGAEAAPPRRVRSCSGSSPTRRRLLASARPSASRRAWPSPPRG</sequence>
<evidence type="ECO:0000313" key="2">
    <source>
        <dbReference type="EMBL" id="CAK0798469.1"/>
    </source>
</evidence>
<proteinExistence type="predicted"/>
<keyword evidence="3" id="KW-1185">Reference proteome</keyword>
<feature type="region of interest" description="Disordered" evidence="1">
    <location>
        <begin position="277"/>
        <end position="307"/>
    </location>
</feature>
<protein>
    <submittedName>
        <fullName evidence="2">Uncharacterized protein</fullName>
    </submittedName>
</protein>
<dbReference type="Proteomes" id="UP001189429">
    <property type="component" value="Unassembled WGS sequence"/>
</dbReference>
<feature type="region of interest" description="Disordered" evidence="1">
    <location>
        <begin position="57"/>
        <end position="92"/>
    </location>
</feature>
<dbReference type="EMBL" id="CAUYUJ010001950">
    <property type="protein sequence ID" value="CAK0798469.1"/>
    <property type="molecule type" value="Genomic_DNA"/>
</dbReference>
<name>A0ABN9PYR4_9DINO</name>
<evidence type="ECO:0000313" key="3">
    <source>
        <dbReference type="Proteomes" id="UP001189429"/>
    </source>
</evidence>
<reference evidence="2" key="1">
    <citation type="submission" date="2023-10" db="EMBL/GenBank/DDBJ databases">
        <authorList>
            <person name="Chen Y."/>
            <person name="Shah S."/>
            <person name="Dougan E. K."/>
            <person name="Thang M."/>
            <person name="Chan C."/>
        </authorList>
    </citation>
    <scope>NUCLEOTIDE SEQUENCE [LARGE SCALE GENOMIC DNA]</scope>
</reference>
<evidence type="ECO:0000256" key="1">
    <source>
        <dbReference type="SAM" id="MobiDB-lite"/>
    </source>
</evidence>
<gene>
    <name evidence="2" type="ORF">PCOR1329_LOCUS7210</name>
</gene>
<feature type="non-terminal residue" evidence="2">
    <location>
        <position position="417"/>
    </location>
</feature>
<feature type="region of interest" description="Disordered" evidence="1">
    <location>
        <begin position="124"/>
        <end position="173"/>
    </location>
</feature>
<accession>A0ABN9PYR4</accession>
<feature type="non-terminal residue" evidence="2">
    <location>
        <position position="1"/>
    </location>
</feature>
<feature type="compositionally biased region" description="Low complexity" evidence="1">
    <location>
        <begin position="399"/>
        <end position="411"/>
    </location>
</feature>
<feature type="region of interest" description="Disordered" evidence="1">
    <location>
        <begin position="379"/>
        <end position="417"/>
    </location>
</feature>